<dbReference type="InterPro" id="IPR036412">
    <property type="entry name" value="HAD-like_sf"/>
</dbReference>
<gene>
    <name evidence="12" type="ORF">HMPREF0872_06600</name>
</gene>
<accession>A0A096BVZ5</accession>
<comment type="subcellular location">
    <subcellularLocation>
        <location evidence="10">Cell membrane</location>
    </subcellularLocation>
    <subcellularLocation>
        <location evidence="1">Membrane</location>
        <topology evidence="1">Multi-pass membrane protein</topology>
    </subcellularLocation>
</comment>
<dbReference type="InterPro" id="IPR018303">
    <property type="entry name" value="ATPase_P-typ_P_site"/>
</dbReference>
<evidence type="ECO:0000256" key="3">
    <source>
        <dbReference type="ARBA" id="ARBA00022539"/>
    </source>
</evidence>
<dbReference type="GO" id="GO:0005886">
    <property type="term" value="C:plasma membrane"/>
    <property type="evidence" value="ECO:0007669"/>
    <property type="project" value="UniProtKB-SubCell"/>
</dbReference>
<dbReference type="InterPro" id="IPR023299">
    <property type="entry name" value="ATPase_P-typ_cyto_dom_N"/>
</dbReference>
<dbReference type="Gene3D" id="3.40.1110.10">
    <property type="entry name" value="Calcium-transporting ATPase, cytoplasmic domain N"/>
    <property type="match status" value="1"/>
</dbReference>
<feature type="domain" description="P-type ATPase A" evidence="11">
    <location>
        <begin position="194"/>
        <end position="294"/>
    </location>
</feature>
<dbReference type="SFLD" id="SFLDG00002">
    <property type="entry name" value="C1.7:_P-type_atpase_like"/>
    <property type="match status" value="1"/>
</dbReference>
<evidence type="ECO:0000256" key="2">
    <source>
        <dbReference type="ARBA" id="ARBA00006024"/>
    </source>
</evidence>
<dbReference type="SFLD" id="SFLDS00003">
    <property type="entry name" value="Haloacid_Dehalogenase"/>
    <property type="match status" value="1"/>
</dbReference>
<keyword evidence="5" id="KW-1278">Translocase</keyword>
<evidence type="ECO:0000256" key="4">
    <source>
        <dbReference type="ARBA" id="ARBA00022692"/>
    </source>
</evidence>
<dbReference type="GO" id="GO:0005524">
    <property type="term" value="F:ATP binding"/>
    <property type="evidence" value="ECO:0007669"/>
    <property type="project" value="UniProtKB-UniRule"/>
</dbReference>
<dbReference type="NCBIfam" id="TIGR01525">
    <property type="entry name" value="ATPase-IB_hvy"/>
    <property type="match status" value="1"/>
</dbReference>
<dbReference type="Pfam" id="PF00122">
    <property type="entry name" value="E1-E2_ATPase"/>
    <property type="match status" value="1"/>
</dbReference>
<dbReference type="InterPro" id="IPR027256">
    <property type="entry name" value="P-typ_ATPase_IB"/>
</dbReference>
<dbReference type="GO" id="GO:0016887">
    <property type="term" value="F:ATP hydrolysis activity"/>
    <property type="evidence" value="ECO:0007669"/>
    <property type="project" value="InterPro"/>
</dbReference>
<dbReference type="PANTHER" id="PTHR48085:SF5">
    <property type="entry name" value="CADMIUM_ZINC-TRANSPORTING ATPASE HMA4-RELATED"/>
    <property type="match status" value="1"/>
</dbReference>
<evidence type="ECO:0000313" key="12">
    <source>
        <dbReference type="EMBL" id="KGF46902.1"/>
    </source>
</evidence>
<reference evidence="12 13" key="1">
    <citation type="submission" date="2014-07" db="EMBL/GenBank/DDBJ databases">
        <authorList>
            <person name="McCorrison J."/>
            <person name="Sanka R."/>
            <person name="Torralba M."/>
            <person name="Gillis M."/>
            <person name="Haft D.H."/>
            <person name="Methe B."/>
            <person name="Sutton G."/>
            <person name="Nelson K.E."/>
        </authorList>
    </citation>
    <scope>NUCLEOTIDE SEQUENCE [LARGE SCALE GENOMIC DNA]</scope>
    <source>
        <strain evidence="12 13">DNF00314</strain>
    </source>
</reference>
<keyword evidence="4" id="KW-0812">Transmembrane</keyword>
<comment type="catalytic activity">
    <reaction evidence="9">
        <text>Cd(2+)(in) + ATP + H2O = Cd(2+)(out) + ADP + phosphate + H(+)</text>
        <dbReference type="Rhea" id="RHEA:12132"/>
        <dbReference type="ChEBI" id="CHEBI:15377"/>
        <dbReference type="ChEBI" id="CHEBI:15378"/>
        <dbReference type="ChEBI" id="CHEBI:30616"/>
        <dbReference type="ChEBI" id="CHEBI:43474"/>
        <dbReference type="ChEBI" id="CHEBI:48775"/>
        <dbReference type="ChEBI" id="CHEBI:456216"/>
        <dbReference type="EC" id="7.2.2.21"/>
    </reaction>
</comment>
<proteinExistence type="inferred from homology"/>
<keyword evidence="6" id="KW-1133">Transmembrane helix</keyword>
<comment type="similarity">
    <text evidence="2 10">Belongs to the cation transport ATPase (P-type) (TC 3.A.3) family. Type IB subfamily.</text>
</comment>
<evidence type="ECO:0000256" key="6">
    <source>
        <dbReference type="ARBA" id="ARBA00022989"/>
    </source>
</evidence>
<keyword evidence="10" id="KW-0479">Metal-binding</keyword>
<dbReference type="PRINTS" id="PR00119">
    <property type="entry name" value="CATATPASE"/>
</dbReference>
<keyword evidence="3" id="KW-0104">Cadmium</keyword>
<dbReference type="eggNOG" id="COG2217">
    <property type="taxonomic scope" value="Bacteria"/>
</dbReference>
<evidence type="ECO:0000256" key="8">
    <source>
        <dbReference type="ARBA" id="ARBA00039103"/>
    </source>
</evidence>
<organism evidence="12 13">
    <name type="scientific">Veillonella montpellierensis DNF00314</name>
    <dbReference type="NCBI Taxonomy" id="1401067"/>
    <lineage>
        <taxon>Bacteria</taxon>
        <taxon>Bacillati</taxon>
        <taxon>Bacillota</taxon>
        <taxon>Negativicutes</taxon>
        <taxon>Veillonellales</taxon>
        <taxon>Veillonellaceae</taxon>
        <taxon>Veillonella</taxon>
    </lineage>
</organism>
<dbReference type="PROSITE" id="PS00154">
    <property type="entry name" value="ATPASE_E1_E2"/>
    <property type="match status" value="1"/>
</dbReference>
<dbReference type="InterPro" id="IPR059000">
    <property type="entry name" value="ATPase_P-type_domA"/>
</dbReference>
<dbReference type="GO" id="GO:0046872">
    <property type="term" value="F:metal ion binding"/>
    <property type="evidence" value="ECO:0007669"/>
    <property type="project" value="UniProtKB-KW"/>
</dbReference>
<keyword evidence="10" id="KW-1003">Cell membrane</keyword>
<dbReference type="NCBIfam" id="TIGR01494">
    <property type="entry name" value="ATPase_P-type"/>
    <property type="match status" value="1"/>
</dbReference>
<dbReference type="Pfam" id="PF00702">
    <property type="entry name" value="Hydrolase"/>
    <property type="match status" value="1"/>
</dbReference>
<dbReference type="EC" id="7.2.2.21" evidence="8"/>
<comment type="caution">
    <text evidence="12">The sequence shown here is derived from an EMBL/GenBank/DDBJ whole genome shotgun (WGS) entry which is preliminary data.</text>
</comment>
<evidence type="ECO:0000256" key="10">
    <source>
        <dbReference type="RuleBase" id="RU362081"/>
    </source>
</evidence>
<dbReference type="RefSeq" id="WP_038152886.1">
    <property type="nucleotide sequence ID" value="NZ_JRNT01000024.1"/>
</dbReference>
<sequence>MLQFSVVSRLKYRMRISITGRRFTEADAAFVESTLKSNEAIKKVTFYTRTSEIAISHNGDEIAVRNSVLALRDLDFSNVPALTEYSPRLVNKKYREQMIKDTLVYIGKRLFLPAPVAAIWSWVNAAKFIGTAIKTLWKRKLTVEVLDGVAIGVSLLQKDYSTAGAVMYLLGIGEILEEWTHRRSVLNLAESMSLHVDKVWVLQDGIEISKPLSAVNEGDHVVLRQGEVIPLDGEVVDGIIQVNESSMTGEAEPVRRDEGTSVYAGTVVEEGQATICVRGTAKDSRYEKIVNLIEESEQMKSGMEQQAYRMADKLVPISFIGSAVTYLLTRNLTKALSFIMVDFSCALKLAIPLSVLSAMDEASKLGVTVKGGKFLEQIAAADLIVFDKTGTLTKAEPEFEQIIPFNGHDADEMLTLAACLEEHFPHSMAKAVVNAAKAHELPHKEMHSEVEYIVAHGIASKVGRYRCRIGSAHFIFDDEKTKIPQEEQEKFDNLPNSSSHLYMAIGGTLAAVICIKDPVREEAHAVIDQLHELGIKKVVMMTGDSERNAKRVADELGIDEVHAGVLPEDKATYVKQAKDEGYTVMMVGDGINDSPALSEAHVGIAMNEGAPIAQKIANVTISSDNLQSLVDLRRIAMKLMTRIKKNYNGIVAINGGLVGAGVLGVLTPANAAWFHNLYTLGVSLKSMTPLLEQPKEHQSEDVVEAEVVSA</sequence>
<keyword evidence="13" id="KW-1185">Reference proteome</keyword>
<dbReference type="AlphaFoldDB" id="A0A096BVZ5"/>
<dbReference type="InterPro" id="IPR023214">
    <property type="entry name" value="HAD_sf"/>
</dbReference>
<dbReference type="SFLD" id="SFLDF00027">
    <property type="entry name" value="p-type_atpase"/>
    <property type="match status" value="1"/>
</dbReference>
<dbReference type="GO" id="GO:0008551">
    <property type="term" value="F:P-type cadmium transporter activity"/>
    <property type="evidence" value="ECO:0007669"/>
    <property type="project" value="UniProtKB-EC"/>
</dbReference>
<dbReference type="InterPro" id="IPR044492">
    <property type="entry name" value="P_typ_ATPase_HD_dom"/>
</dbReference>
<evidence type="ECO:0000259" key="11">
    <source>
        <dbReference type="Pfam" id="PF00122"/>
    </source>
</evidence>
<dbReference type="InterPro" id="IPR008250">
    <property type="entry name" value="ATPase_P-typ_transduc_dom_A_sf"/>
</dbReference>
<dbReference type="Gene3D" id="3.40.50.1000">
    <property type="entry name" value="HAD superfamily/HAD-like"/>
    <property type="match status" value="1"/>
</dbReference>
<dbReference type="InterPro" id="IPR001757">
    <property type="entry name" value="P_typ_ATPase"/>
</dbReference>
<keyword evidence="10" id="KW-0067">ATP-binding</keyword>
<protein>
    <recommendedName>
        <fullName evidence="8">Cd(2+)-exporting ATPase</fullName>
        <ecNumber evidence="8">7.2.2.21</ecNumber>
    </recommendedName>
</protein>
<name>A0A096BVZ5_9FIRM</name>
<dbReference type="EMBL" id="JRNT01000024">
    <property type="protein sequence ID" value="KGF46902.1"/>
    <property type="molecule type" value="Genomic_DNA"/>
</dbReference>
<evidence type="ECO:0000256" key="9">
    <source>
        <dbReference type="ARBA" id="ARBA00049338"/>
    </source>
</evidence>
<dbReference type="Proteomes" id="UP000029628">
    <property type="component" value="Unassembled WGS sequence"/>
</dbReference>
<evidence type="ECO:0000313" key="13">
    <source>
        <dbReference type="Proteomes" id="UP000029628"/>
    </source>
</evidence>
<dbReference type="PROSITE" id="PS01229">
    <property type="entry name" value="COF_2"/>
    <property type="match status" value="1"/>
</dbReference>
<dbReference type="SUPFAM" id="SSF56784">
    <property type="entry name" value="HAD-like"/>
    <property type="match status" value="1"/>
</dbReference>
<evidence type="ECO:0000256" key="1">
    <source>
        <dbReference type="ARBA" id="ARBA00004141"/>
    </source>
</evidence>
<dbReference type="Gene3D" id="2.70.150.10">
    <property type="entry name" value="Calcium-transporting ATPase, cytoplasmic transduction domain A"/>
    <property type="match status" value="1"/>
</dbReference>
<evidence type="ECO:0000256" key="5">
    <source>
        <dbReference type="ARBA" id="ARBA00022967"/>
    </source>
</evidence>
<dbReference type="SUPFAM" id="SSF81653">
    <property type="entry name" value="Calcium ATPase, transduction domain A"/>
    <property type="match status" value="1"/>
</dbReference>
<keyword evidence="7" id="KW-0472">Membrane</keyword>
<dbReference type="PANTHER" id="PTHR48085">
    <property type="entry name" value="CADMIUM/ZINC-TRANSPORTING ATPASE HMA2-RELATED"/>
    <property type="match status" value="1"/>
</dbReference>
<dbReference type="InterPro" id="IPR051014">
    <property type="entry name" value="Cation_Transport_ATPase_IB"/>
</dbReference>
<keyword evidence="10" id="KW-0547">Nucleotide-binding</keyword>
<evidence type="ECO:0000256" key="7">
    <source>
        <dbReference type="ARBA" id="ARBA00023136"/>
    </source>
</evidence>